<name>A0ABU9E9U3_9BACT</name>
<accession>A0ABU9E9U3</accession>
<sequence length="341" mass="37710">MPTALLLTAWVAASSICPPCDIHIDEPITLGSLDDEVGLHVAVSHRPLVTGDGHLLAIGEHGRSIVEYDDTGGFVRSIGRMGQGPGELSEVVEIGLYGDSLVVFDPANARLTLLTRSGDYLRSFPISMRPYRVKPAGTGRFLVSAHRYAASALAEVVDLAREEIVPFGPAITPVEGRPSMGQRIIAAGSGRFWSARPDRYEVEARDSGGRLLHTIDREVEWFPDRGVEGAVDFREVLPNPWVQDLHVDEEGRLWTMVRTADPAYRPSGESLSYLEWDRVYDTIVEVFEPSGELLSSRRFPWYGLGFASDGSLVSQRRGPFDLRQVDVWPVRLETSAELGRR</sequence>
<reference evidence="1 2" key="1">
    <citation type="submission" date="2024-02" db="EMBL/GenBank/DDBJ databases">
        <title>A novel Gemmatimonadota bacterium.</title>
        <authorList>
            <person name="Du Z.-J."/>
            <person name="Ye Y.-Q."/>
        </authorList>
    </citation>
    <scope>NUCLEOTIDE SEQUENCE [LARGE SCALE GENOMIC DNA]</scope>
    <source>
        <strain evidence="1 2">DH-20</strain>
    </source>
</reference>
<evidence type="ECO:0000313" key="1">
    <source>
        <dbReference type="EMBL" id="MEK9500869.1"/>
    </source>
</evidence>
<dbReference type="Gene3D" id="2.120.10.30">
    <property type="entry name" value="TolB, C-terminal domain"/>
    <property type="match status" value="1"/>
</dbReference>
<comment type="caution">
    <text evidence="1">The sequence shown here is derived from an EMBL/GenBank/DDBJ whole genome shotgun (WGS) entry which is preliminary data.</text>
</comment>
<keyword evidence="2" id="KW-1185">Reference proteome</keyword>
<dbReference type="Proteomes" id="UP001484239">
    <property type="component" value="Unassembled WGS sequence"/>
</dbReference>
<protein>
    <recommendedName>
        <fullName evidence="3">6-bladed beta-propeller</fullName>
    </recommendedName>
</protein>
<dbReference type="RefSeq" id="WP_405279448.1">
    <property type="nucleotide sequence ID" value="NZ_CP144380.1"/>
</dbReference>
<gene>
    <name evidence="1" type="ORF">WI372_07765</name>
</gene>
<proteinExistence type="predicted"/>
<evidence type="ECO:0008006" key="3">
    <source>
        <dbReference type="Google" id="ProtNLM"/>
    </source>
</evidence>
<dbReference type="InterPro" id="IPR011042">
    <property type="entry name" value="6-blade_b-propeller_TolB-like"/>
</dbReference>
<dbReference type="SUPFAM" id="SSF63829">
    <property type="entry name" value="Calcium-dependent phosphotriesterase"/>
    <property type="match status" value="1"/>
</dbReference>
<organism evidence="1 2">
    <name type="scientific">Gaopeijia maritima</name>
    <dbReference type="NCBI Taxonomy" id="3119007"/>
    <lineage>
        <taxon>Bacteria</taxon>
        <taxon>Pseudomonadati</taxon>
        <taxon>Gemmatimonadota</taxon>
        <taxon>Longimicrobiia</taxon>
        <taxon>Gaopeijiales</taxon>
        <taxon>Gaopeijiaceae</taxon>
        <taxon>Gaopeijia</taxon>
    </lineage>
</organism>
<evidence type="ECO:0000313" key="2">
    <source>
        <dbReference type="Proteomes" id="UP001484239"/>
    </source>
</evidence>
<dbReference type="EMBL" id="JBBHLI010000003">
    <property type="protein sequence ID" value="MEK9500869.1"/>
    <property type="molecule type" value="Genomic_DNA"/>
</dbReference>